<dbReference type="Gene3D" id="1.20.5.190">
    <property type="match status" value="1"/>
</dbReference>
<dbReference type="SMART" id="SM00015">
    <property type="entry name" value="IQ"/>
    <property type="match status" value="3"/>
</dbReference>
<evidence type="ECO:0000256" key="2">
    <source>
        <dbReference type="ARBA" id="ARBA00022840"/>
    </source>
</evidence>
<dbReference type="GO" id="GO:0016459">
    <property type="term" value="C:myosin complex"/>
    <property type="evidence" value="ECO:0007669"/>
    <property type="project" value="UniProtKB-KW"/>
</dbReference>
<dbReference type="Gramene" id="EFJ05534">
    <property type="protein sequence ID" value="EFJ05534"/>
    <property type="gene ID" value="SELMODRAFT_137032"/>
</dbReference>
<organism evidence="9">
    <name type="scientific">Selaginella moellendorffii</name>
    <name type="common">Spikemoss</name>
    <dbReference type="NCBI Taxonomy" id="88036"/>
    <lineage>
        <taxon>Eukaryota</taxon>
        <taxon>Viridiplantae</taxon>
        <taxon>Streptophyta</taxon>
        <taxon>Embryophyta</taxon>
        <taxon>Tracheophyta</taxon>
        <taxon>Lycopodiopsida</taxon>
        <taxon>Selaginellales</taxon>
        <taxon>Selaginellaceae</taxon>
        <taxon>Selaginella</taxon>
    </lineage>
</organism>
<feature type="region of interest" description="Actin-binding" evidence="6">
    <location>
        <begin position="601"/>
        <end position="623"/>
    </location>
</feature>
<dbReference type="InterPro" id="IPR000048">
    <property type="entry name" value="IQ_motif_EF-hand-BS"/>
</dbReference>
<comment type="similarity">
    <text evidence="6">Belongs to the TRAFAC class myosin-kinesin ATPase superfamily. Myosin family.</text>
</comment>
<dbReference type="Gene3D" id="1.20.5.4820">
    <property type="match status" value="1"/>
</dbReference>
<dbReference type="GO" id="GO:0007015">
    <property type="term" value="P:actin filament organization"/>
    <property type="evidence" value="ECO:0000318"/>
    <property type="project" value="GO_Central"/>
</dbReference>
<feature type="binding site" evidence="6">
    <location>
        <begin position="149"/>
        <end position="156"/>
    </location>
    <ligand>
        <name>ATP</name>
        <dbReference type="ChEBI" id="CHEBI:30616"/>
    </ligand>
</feature>
<keyword evidence="3 6" id="KW-0518">Myosin</keyword>
<dbReference type="InParanoid" id="D8TCN9"/>
<evidence type="ECO:0000256" key="1">
    <source>
        <dbReference type="ARBA" id="ARBA00022741"/>
    </source>
</evidence>
<proteinExistence type="inferred from homology"/>
<dbReference type="GO" id="GO:0015629">
    <property type="term" value="C:actin cytoskeleton"/>
    <property type="evidence" value="ECO:0000318"/>
    <property type="project" value="GO_Central"/>
</dbReference>
<keyword evidence="9" id="KW-1185">Reference proteome</keyword>
<dbReference type="Pfam" id="PF00063">
    <property type="entry name" value="Myosin_head"/>
    <property type="match status" value="1"/>
</dbReference>
<dbReference type="InterPro" id="IPR027417">
    <property type="entry name" value="P-loop_NTPase"/>
</dbReference>
<dbReference type="GO" id="GO:0051015">
    <property type="term" value="F:actin filament binding"/>
    <property type="evidence" value="ECO:0000318"/>
    <property type="project" value="GO_Central"/>
</dbReference>
<dbReference type="InterPro" id="IPR036961">
    <property type="entry name" value="Kinesin_motor_dom_sf"/>
</dbReference>
<dbReference type="GO" id="GO:0000146">
    <property type="term" value="F:microfilament motor activity"/>
    <property type="evidence" value="ECO:0000318"/>
    <property type="project" value="GO_Central"/>
</dbReference>
<dbReference type="GO" id="GO:0016020">
    <property type="term" value="C:membrane"/>
    <property type="evidence" value="ECO:0000318"/>
    <property type="project" value="GO_Central"/>
</dbReference>
<dbReference type="Gene3D" id="1.20.58.530">
    <property type="match status" value="1"/>
</dbReference>
<dbReference type="AlphaFoldDB" id="D8TCN9"/>
<evidence type="ECO:0000313" key="9">
    <source>
        <dbReference type="Proteomes" id="UP000001514"/>
    </source>
</evidence>
<evidence type="ECO:0000259" key="7">
    <source>
        <dbReference type="PROSITE" id="PS51456"/>
    </source>
</evidence>
<keyword evidence="1 6" id="KW-0547">Nucleotide-binding</keyword>
<dbReference type="SMART" id="SM00242">
    <property type="entry name" value="MYSc"/>
    <property type="match status" value="1"/>
</dbReference>
<dbReference type="GO" id="GO:0030048">
    <property type="term" value="P:actin filament-based movement"/>
    <property type="evidence" value="ECO:0007669"/>
    <property type="project" value="UniProtKB-ARBA"/>
</dbReference>
<evidence type="ECO:0000256" key="5">
    <source>
        <dbReference type="ARBA" id="ARBA00023203"/>
    </source>
</evidence>
<dbReference type="Gene3D" id="1.10.10.820">
    <property type="match status" value="1"/>
</dbReference>
<evidence type="ECO:0000313" key="8">
    <source>
        <dbReference type="EMBL" id="EFJ05534.1"/>
    </source>
</evidence>
<reference evidence="8 9" key="1">
    <citation type="journal article" date="2011" name="Science">
        <title>The Selaginella genome identifies genetic changes associated with the evolution of vascular plants.</title>
        <authorList>
            <person name="Banks J.A."/>
            <person name="Nishiyama T."/>
            <person name="Hasebe M."/>
            <person name="Bowman J.L."/>
            <person name="Gribskov M."/>
            <person name="dePamphilis C."/>
            <person name="Albert V.A."/>
            <person name="Aono N."/>
            <person name="Aoyama T."/>
            <person name="Ambrose B.A."/>
            <person name="Ashton N.W."/>
            <person name="Axtell M.J."/>
            <person name="Barker E."/>
            <person name="Barker M.S."/>
            <person name="Bennetzen J.L."/>
            <person name="Bonawitz N.D."/>
            <person name="Chapple C."/>
            <person name="Cheng C."/>
            <person name="Correa L.G."/>
            <person name="Dacre M."/>
            <person name="DeBarry J."/>
            <person name="Dreyer I."/>
            <person name="Elias M."/>
            <person name="Engstrom E.M."/>
            <person name="Estelle M."/>
            <person name="Feng L."/>
            <person name="Finet C."/>
            <person name="Floyd S.K."/>
            <person name="Frommer W.B."/>
            <person name="Fujita T."/>
            <person name="Gramzow L."/>
            <person name="Gutensohn M."/>
            <person name="Harholt J."/>
            <person name="Hattori M."/>
            <person name="Heyl A."/>
            <person name="Hirai T."/>
            <person name="Hiwatashi Y."/>
            <person name="Ishikawa M."/>
            <person name="Iwata M."/>
            <person name="Karol K.G."/>
            <person name="Koehler B."/>
            <person name="Kolukisaoglu U."/>
            <person name="Kubo M."/>
            <person name="Kurata T."/>
            <person name="Lalonde S."/>
            <person name="Li K."/>
            <person name="Li Y."/>
            <person name="Litt A."/>
            <person name="Lyons E."/>
            <person name="Manning G."/>
            <person name="Maruyama T."/>
            <person name="Michael T.P."/>
            <person name="Mikami K."/>
            <person name="Miyazaki S."/>
            <person name="Morinaga S."/>
            <person name="Murata T."/>
            <person name="Mueller-Roeber B."/>
            <person name="Nelson D.R."/>
            <person name="Obara M."/>
            <person name="Oguri Y."/>
            <person name="Olmstead R.G."/>
            <person name="Onodera N."/>
            <person name="Petersen B.L."/>
            <person name="Pils B."/>
            <person name="Prigge M."/>
            <person name="Rensing S.A."/>
            <person name="Riano-Pachon D.M."/>
            <person name="Roberts A.W."/>
            <person name="Sato Y."/>
            <person name="Scheller H.V."/>
            <person name="Schulz B."/>
            <person name="Schulz C."/>
            <person name="Shakirov E.V."/>
            <person name="Shibagaki N."/>
            <person name="Shinohara N."/>
            <person name="Shippen D.E."/>
            <person name="Soerensen I."/>
            <person name="Sotooka R."/>
            <person name="Sugimoto N."/>
            <person name="Sugita M."/>
            <person name="Sumikawa N."/>
            <person name="Tanurdzic M."/>
            <person name="Theissen G."/>
            <person name="Ulvskov P."/>
            <person name="Wakazuki S."/>
            <person name="Weng J.K."/>
            <person name="Willats W.W."/>
            <person name="Wipf D."/>
            <person name="Wolf P.G."/>
            <person name="Yang L."/>
            <person name="Zimmer A.D."/>
            <person name="Zhu Q."/>
            <person name="Mitros T."/>
            <person name="Hellsten U."/>
            <person name="Loque D."/>
            <person name="Otillar R."/>
            <person name="Salamov A."/>
            <person name="Schmutz J."/>
            <person name="Shapiro H."/>
            <person name="Lindquist E."/>
            <person name="Lucas S."/>
            <person name="Rokhsar D."/>
            <person name="Grigoriev I.V."/>
        </authorList>
    </citation>
    <scope>NUCLEOTIDE SEQUENCE [LARGE SCALE GENOMIC DNA]</scope>
</reference>
<dbReference type="Pfam" id="PF00612">
    <property type="entry name" value="IQ"/>
    <property type="match status" value="1"/>
</dbReference>
<keyword evidence="5 6" id="KW-0009">Actin-binding</keyword>
<dbReference type="PROSITE" id="PS50096">
    <property type="entry name" value="IQ"/>
    <property type="match status" value="1"/>
</dbReference>
<dbReference type="InterPro" id="IPR036022">
    <property type="entry name" value="MYSc_Myo8"/>
</dbReference>
<evidence type="ECO:0000256" key="4">
    <source>
        <dbReference type="ARBA" id="ARBA00023175"/>
    </source>
</evidence>
<name>D8TCN9_SELML</name>
<dbReference type="FunFam" id="1.10.10.820:FF:000001">
    <property type="entry name" value="Myosin heavy chain"/>
    <property type="match status" value="1"/>
</dbReference>
<dbReference type="PANTHER" id="PTHR13140:SF706">
    <property type="entry name" value="DILUTE CLASS UNCONVENTIONAL MYOSIN, ISOFORM C"/>
    <property type="match status" value="1"/>
</dbReference>
<dbReference type="Gene3D" id="1.20.120.720">
    <property type="entry name" value="Myosin VI head, motor domain, U50 subdomain"/>
    <property type="match status" value="1"/>
</dbReference>
<evidence type="ECO:0000256" key="6">
    <source>
        <dbReference type="PROSITE-ProRule" id="PRU00782"/>
    </source>
</evidence>
<accession>D8TCN9</accession>
<dbReference type="GO" id="GO:0005524">
    <property type="term" value="F:ATP binding"/>
    <property type="evidence" value="ECO:0007669"/>
    <property type="project" value="UniProtKB-UniRule"/>
</dbReference>
<dbReference type="STRING" id="88036.D8TCN9"/>
<dbReference type="PRINTS" id="PR00193">
    <property type="entry name" value="MYOSINHEAVY"/>
</dbReference>
<dbReference type="Gene3D" id="3.40.850.10">
    <property type="entry name" value="Kinesin motor domain"/>
    <property type="match status" value="1"/>
</dbReference>
<dbReference type="eggNOG" id="KOG0160">
    <property type="taxonomic scope" value="Eukaryota"/>
</dbReference>
<dbReference type="Proteomes" id="UP000001514">
    <property type="component" value="Unassembled WGS sequence"/>
</dbReference>
<evidence type="ECO:0000256" key="3">
    <source>
        <dbReference type="ARBA" id="ARBA00023123"/>
    </source>
</evidence>
<dbReference type="EMBL" id="GL377719">
    <property type="protein sequence ID" value="EFJ05534.1"/>
    <property type="molecule type" value="Genomic_DNA"/>
</dbReference>
<dbReference type="HOGENOM" id="CLU_000192_7_2_1"/>
<keyword evidence="2 6" id="KW-0067">ATP-binding</keyword>
<dbReference type="KEGG" id="smo:SELMODRAFT_137032"/>
<feature type="domain" description="Myosin motor" evidence="7">
    <location>
        <begin position="56"/>
        <end position="722"/>
    </location>
</feature>
<dbReference type="InterPro" id="IPR001609">
    <property type="entry name" value="Myosin_head_motor_dom-like"/>
</dbReference>
<dbReference type="GO" id="GO:0005737">
    <property type="term" value="C:cytoplasm"/>
    <property type="evidence" value="ECO:0000318"/>
    <property type="project" value="GO_Central"/>
</dbReference>
<sequence>MLQHSRIWFKASTGNWEIGSVQSILQDGSLICSSNDDEVLELAVKDIHPANPDILEGVDDLTKLSYLNEPSVLHDLKTRFEKDNIYTNAGPVLIALNPFKKIPLYSAERVQMYRDKVSKNFDPHVFAITDSACTALFRDGINQSVVISGESGAGKTETAKIAMQYIATFGGGRGVEDEILESNPLLEAFGNAKTLRNDNSSRFGKLIDIYFDDSGTISGAKIQTYLLEKSRVVYQSYGERSYHVFYQLCAGADRALRQKINLKLASDYQYLSRNGCLTIDAVDDAAQFRAMLNAMDRVRIPKNDQQRLFEMLAAVLWLGNISFHTAESENYSTMAVDEAARSVASLLGCQIDVLHTALCTRKINARGEVIIQQLTEAQAIDSRDALAKAIYSCLFEWLVEKINNSLDAGKACESKFISILDIYGFESFENNSFEQLCINYANERLQQFFNHHLFKIEQDEYSSEGIDWTKIEFVDNQECLDLIEKKPVGLITLLDEECSFPKATEASLALKLSEHLKGNSCFKAERSPGFTINHYAGEVTYGTSGFLEKNRDLLHVDLLELLGSCEHDLAKEFAAKLGGTGRLNGVDLQRRSVSTKFKNQLLNLMERLETTSPHFIRCVKPNNRQLRNVFDFDLVLQQLHCCGVLEVVRIARSGYPTRYSYEHFAQRYGFLLGQTKSRHNDYRNDSLLVLQKNSILPGAFQAGLSKLFFRPGQIGILEHLRTGTLNAVVYTQSRFRGRRDRIEYLHLRRTTICLQSCMNLSYFSSGHDFLTSGIVAVMRRRQAQVYYEHLKLVHVSAIKLQKVSRGMLARKHYNNLLKRWSASIIIQKHARGIISRQTVFETPEKDGATKVVPEKTVFEMQKRLLEMERNLCEKEDENAELVMKLRLYETRWSEYEDKMNRMEGLWQNQMASLQQSLEAAKTSLATTVLDAKQNDLFEVQSNASRQRAARPILPQSENDSDFDWDERTSFGTRTPESTTTSINREVKVFSLASQLSQGQAVVEHLVREFEHRSQVFSDDIEFIVEVKSGQCDAELDPDMELKKLKQRFDVWKKDFKVQVRETKMVLQRLEASSERSRKKWWGSKP</sequence>
<dbReference type="PROSITE" id="PS51456">
    <property type="entry name" value="MYOSIN_MOTOR"/>
    <property type="match status" value="1"/>
</dbReference>
<dbReference type="CDD" id="cd01383">
    <property type="entry name" value="MYSc_Myo8"/>
    <property type="match status" value="1"/>
</dbReference>
<dbReference type="PANTHER" id="PTHR13140">
    <property type="entry name" value="MYOSIN"/>
    <property type="match status" value="1"/>
</dbReference>
<gene>
    <name evidence="8" type="ORF">SELMODRAFT_137032</name>
</gene>
<keyword evidence="4 6" id="KW-0505">Motor protein</keyword>
<protein>
    <recommendedName>
        <fullName evidence="7">Myosin motor domain-containing protein</fullName>
    </recommendedName>
</protein>
<dbReference type="SUPFAM" id="SSF52540">
    <property type="entry name" value="P-loop containing nucleoside triphosphate hydrolases"/>
    <property type="match status" value="2"/>
</dbReference>